<keyword evidence="1" id="KW-0472">Membrane</keyword>
<comment type="caution">
    <text evidence="2">The sequence shown here is derived from an EMBL/GenBank/DDBJ whole genome shotgun (WGS) entry which is preliminary data.</text>
</comment>
<evidence type="ECO:0000313" key="2">
    <source>
        <dbReference type="EMBL" id="GAA0392187.1"/>
    </source>
</evidence>
<proteinExistence type="predicted"/>
<evidence type="ECO:0000313" key="3">
    <source>
        <dbReference type="Proteomes" id="UP001500791"/>
    </source>
</evidence>
<keyword evidence="3" id="KW-1185">Reference proteome</keyword>
<dbReference type="Proteomes" id="UP001500791">
    <property type="component" value="Unassembled WGS sequence"/>
</dbReference>
<evidence type="ECO:0000256" key="1">
    <source>
        <dbReference type="SAM" id="Phobius"/>
    </source>
</evidence>
<keyword evidence="1" id="KW-0812">Transmembrane</keyword>
<dbReference type="EMBL" id="BAAAEJ010000007">
    <property type="protein sequence ID" value="GAA0392187.1"/>
    <property type="molecule type" value="Genomic_DNA"/>
</dbReference>
<accession>A0ABP3I6X6</accession>
<organism evidence="2 3">
    <name type="scientific">Brevundimonas terrae</name>
    <dbReference type="NCBI Taxonomy" id="363631"/>
    <lineage>
        <taxon>Bacteria</taxon>
        <taxon>Pseudomonadati</taxon>
        <taxon>Pseudomonadota</taxon>
        <taxon>Alphaproteobacteria</taxon>
        <taxon>Caulobacterales</taxon>
        <taxon>Caulobacteraceae</taxon>
        <taxon>Brevundimonas</taxon>
    </lineage>
</organism>
<keyword evidence="1" id="KW-1133">Transmembrane helix</keyword>
<feature type="transmembrane region" description="Helical" evidence="1">
    <location>
        <begin position="17"/>
        <end position="35"/>
    </location>
</feature>
<sequence>MMKEQMPKPADLAEGRWFWHRMYVYLATLLLWGLLREVVQRAPPEQLRYLADGLMGLVALLGLLYLVAPSAQQVVNLARGRARGEA</sequence>
<reference evidence="3" key="1">
    <citation type="journal article" date="2019" name="Int. J. Syst. Evol. Microbiol.">
        <title>The Global Catalogue of Microorganisms (GCM) 10K type strain sequencing project: providing services to taxonomists for standard genome sequencing and annotation.</title>
        <authorList>
            <consortium name="The Broad Institute Genomics Platform"/>
            <consortium name="The Broad Institute Genome Sequencing Center for Infectious Disease"/>
            <person name="Wu L."/>
            <person name="Ma J."/>
        </authorList>
    </citation>
    <scope>NUCLEOTIDE SEQUENCE [LARGE SCALE GENOMIC DNA]</scope>
    <source>
        <strain evidence="3">JCM 13476</strain>
    </source>
</reference>
<dbReference type="RefSeq" id="WP_243862840.1">
    <property type="nucleotide sequence ID" value="NZ_BAAAEJ010000007.1"/>
</dbReference>
<gene>
    <name evidence="2" type="ORF">GCM10009093_18470</name>
</gene>
<feature type="transmembrane region" description="Helical" evidence="1">
    <location>
        <begin position="47"/>
        <end position="68"/>
    </location>
</feature>
<name>A0ABP3I6X6_9CAUL</name>
<protein>
    <submittedName>
        <fullName evidence="2">Uncharacterized protein</fullName>
    </submittedName>
</protein>